<evidence type="ECO:0000313" key="2">
    <source>
        <dbReference type="Proteomes" id="UP000356253"/>
    </source>
</evidence>
<reference evidence="1" key="1">
    <citation type="submission" date="2019-09" db="EMBL/GenBank/DDBJ databases">
        <authorList>
            <person name="Rodrigo-Torres L."/>
            <person name="Arahal R. D."/>
            <person name="Lucena T."/>
        </authorList>
    </citation>
    <scope>NUCLEOTIDE SEQUENCE</scope>
    <source>
        <strain evidence="1">ISS653</strain>
    </source>
</reference>
<dbReference type="EMBL" id="CABVMM010000009">
    <property type="protein sequence ID" value="VVV01197.1"/>
    <property type="molecule type" value="Genomic_DNA"/>
</dbReference>
<gene>
    <name evidence="1" type="ORF">FVB9532_02480</name>
</gene>
<keyword evidence="2" id="KW-1185">Reference proteome</keyword>
<comment type="caution">
    <text evidence="1">The sequence shown here is derived from an EMBL/GenBank/DDBJ whole genome shotgun (WGS) entry which is preliminary data.</text>
</comment>
<sequence>MNETDYLAKRLEYNYASIEDKHYFGGYFNLAQNNINDLSKAFKEKFGMKPKSCILDFFTQDKAIAEYQLGVEFLQKNLPVIRYLYLPTSHKRFENVPKNQLISEQRNYFKNSLKVLKNLIRDYRNFYTHHFHKPIPVFPETYKLLDDLFLAVANDVKKHRMKTDASKQLLKKGLIEELAQLEKLKLEDLKKLKREGKKVNLNDKEAITNAILNDSFSHLLPKENTISKYYSAVPTEDIDTENGVTISESGIIFLLGLFLTKKQSEDLRSRVKGFKAKLIVNPENPINKKNNSLKYMATHWVFGYLGFKGLKNRFTTTFTKDTLLAQIVDELSKVPDELYQVLPEELKNEFLEDMNEYLKEENSESLDKATVIHPVIRKRYENKFAYFALRFLDEFVDFPTLRFQLHLGNYVHDKREKPIEGTKYVTERIVKEKIKAFAKLSEAAQLKQKYFEEKENHQSIGLQLYPNPSYNFVGNNIPIHLNLNEHFFPKEVKIVAGRLKKRNSSYKSDHPEEYKVRTDNKIKPDAILQDLGKPEKLAPVAMLSLNELPALLHLVLTKKTPEEIEIIIAQKIAERYNVLTNYKAGDDISKGQITKNLLKAKQKKEVNLDKLQLAIEKEIAVTNDKLQTIALHIKERNDPKQKRKYVFTNKEIGLQVTWLANDLKRFMPKGSRQNWRGQHHSQLQKSLAFYDIQPKEPLSLLEEVWDFKNEAYLWNNGIRRSFDKRDFISFYTSYLNNRKETFQRFKDQLNGIRSNKKILDKFIKQQHLWNLFHKRLYVIDTIEEQVEKLLVKPMQFPKGVFDHKPTYIKGKSIQENPECFADWYVAWNQHTDYQKFYSWDRDYKSAYLSGEQEKTEKRFIRVQGSKINKVKQQDVLLAKMASIIFNELYLPEDAEHLDLNLSDIYKTQTERKAEIEAALIQSHKTTGDNSANIIKSTSAWTLTVPYCSKNIYEPQVKLKELGKFKKFIASQKVQTLFEYKPQKIWNKTELEEVLELKANSYEVIRRDYLLKSIQEFEKYMIKKLPTLIDTNEHPNFNKYLTTFLKSLELVSEEDAKWLISKKDFDTTPIDELKKQSKIMEKAFLLVMIRNKFSHNQLPRKIYYDEIYKNVPNAVSINFNELFLEYTNQTILEFK</sequence>
<dbReference type="Proteomes" id="UP000356253">
    <property type="component" value="Unassembled WGS sequence"/>
</dbReference>
<organism evidence="1 2">
    <name type="scientific">Mesonia oceanica</name>
    <dbReference type="NCBI Taxonomy" id="2687242"/>
    <lineage>
        <taxon>Bacteria</taxon>
        <taxon>Pseudomonadati</taxon>
        <taxon>Bacteroidota</taxon>
        <taxon>Flavobacteriia</taxon>
        <taxon>Flavobacteriales</taxon>
        <taxon>Flavobacteriaceae</taxon>
        <taxon>Mesonia</taxon>
    </lineage>
</organism>
<accession>A0AC61Y9J9</accession>
<protein>
    <submittedName>
        <fullName evidence="1">Uncharacterized protein</fullName>
    </submittedName>
</protein>
<evidence type="ECO:0000313" key="1">
    <source>
        <dbReference type="EMBL" id="VVV01197.1"/>
    </source>
</evidence>
<proteinExistence type="predicted"/>
<name>A0AC61Y9J9_9FLAO</name>